<organism evidence="3 4">
    <name type="scientific">Carboxydothermus hydrogenoformans (strain ATCC BAA-161 / DSM 6008 / Z-2901)</name>
    <dbReference type="NCBI Taxonomy" id="246194"/>
    <lineage>
        <taxon>Bacteria</taxon>
        <taxon>Bacillati</taxon>
        <taxon>Bacillota</taxon>
        <taxon>Clostridia</taxon>
        <taxon>Thermoanaerobacterales</taxon>
        <taxon>Thermoanaerobacteraceae</taxon>
        <taxon>Carboxydothermus</taxon>
    </lineage>
</organism>
<name>Q3ABK1_CARHZ</name>
<evidence type="ECO:0000259" key="2">
    <source>
        <dbReference type="Pfam" id="PF06223"/>
    </source>
</evidence>
<reference evidence="3 4" key="1">
    <citation type="journal article" date="2005" name="PLoS Genet.">
        <title>Life in hot carbon monoxide: the complete genome sequence of Carboxydothermus hydrogenoformans Z-2901.</title>
        <authorList>
            <person name="Wu M."/>
            <person name="Ren Q."/>
            <person name="Durkin A.S."/>
            <person name="Daugherty S.C."/>
            <person name="Brinkac L.M."/>
            <person name="Dodson R.J."/>
            <person name="Madupu R."/>
            <person name="Sullivan S.A."/>
            <person name="Kolonay J.F."/>
            <person name="Haft D.H."/>
            <person name="Nelson W.C."/>
            <person name="Tallon L.J."/>
            <person name="Jones K.M."/>
            <person name="Ulrich L.E."/>
            <person name="Gonzalez J.M."/>
            <person name="Zhulin I.B."/>
            <person name="Robb F.T."/>
            <person name="Eisen J.A."/>
        </authorList>
    </citation>
    <scope>NUCLEOTIDE SEQUENCE [LARGE SCALE GENOMIC DNA]</scope>
    <source>
        <strain evidence="4">ATCC BAA-161 / DSM 6008 / Z-2901</strain>
    </source>
</reference>
<feature type="domain" description="Minor tail T" evidence="2">
    <location>
        <begin position="44"/>
        <end position="99"/>
    </location>
</feature>
<evidence type="ECO:0000313" key="3">
    <source>
        <dbReference type="EMBL" id="ABB13957.1"/>
    </source>
</evidence>
<feature type="compositionally biased region" description="Basic and acidic residues" evidence="1">
    <location>
        <begin position="81"/>
        <end position="100"/>
    </location>
</feature>
<keyword evidence="4" id="KW-1185">Reference proteome</keyword>
<dbReference type="KEGG" id="chy:CHY_1663"/>
<dbReference type="HOGENOM" id="CLU_2300710_0_0_9"/>
<evidence type="ECO:0000313" key="4">
    <source>
        <dbReference type="Proteomes" id="UP000002706"/>
    </source>
</evidence>
<dbReference type="Pfam" id="PF06223">
    <property type="entry name" value="Phage_tail_T"/>
    <property type="match status" value="1"/>
</dbReference>
<accession>Q3ABK1</accession>
<evidence type="ECO:0000256" key="1">
    <source>
        <dbReference type="SAM" id="MobiDB-lite"/>
    </source>
</evidence>
<dbReference type="EMBL" id="CP000141">
    <property type="protein sequence ID" value="ABB13957.1"/>
    <property type="molecule type" value="Genomic_DNA"/>
</dbReference>
<dbReference type="AlphaFoldDB" id="Q3ABK1"/>
<dbReference type="InterPro" id="IPR009350">
    <property type="entry name" value="Phage_tail_T"/>
</dbReference>
<protein>
    <recommendedName>
        <fullName evidence="2">Minor tail T domain-containing protein</fullName>
    </recommendedName>
</protein>
<feature type="region of interest" description="Disordered" evidence="1">
    <location>
        <begin position="74"/>
        <end position="100"/>
    </location>
</feature>
<sequence length="100" mass="11466">MLLASEFGWTPDIVDGLTVRELNDILNSLTDFISIRDYKEWSKFAFLAATMANLLAGKKGKAYEIEDFIGPPPWEKKKQKTKEEMREELEELKKKLGGDV</sequence>
<dbReference type="InParanoid" id="Q3ABK1"/>
<dbReference type="OrthoDB" id="3035021at2"/>
<gene>
    <name evidence="3" type="ordered locus">CHY_1663</name>
</gene>
<dbReference type="STRING" id="246194.CHY_1663"/>
<dbReference type="Proteomes" id="UP000002706">
    <property type="component" value="Chromosome"/>
</dbReference>
<proteinExistence type="predicted"/>